<dbReference type="AlphaFoldDB" id="A0A1L7AAM9"/>
<dbReference type="Gene3D" id="3.20.20.80">
    <property type="entry name" value="Glycosidases"/>
    <property type="match status" value="1"/>
</dbReference>
<reference evidence="2 3" key="1">
    <citation type="submission" date="2016-05" db="EMBL/GenBank/DDBJ databases">
        <title>Complete Genome and Methylome Analysis of Psychrotrophic Bacterial Isolates from Antarctic Lake Untersee.</title>
        <authorList>
            <person name="Fomenkov A."/>
            <person name="Akimov V.N."/>
            <person name="Vasilyeva L.V."/>
            <person name="Andersen D."/>
            <person name="Vincze T."/>
            <person name="Roberts R.J."/>
        </authorList>
    </citation>
    <scope>NUCLEOTIDE SEQUENCE [LARGE SCALE GENOMIC DNA]</scope>
    <source>
        <strain evidence="2 3">U14-5</strain>
    </source>
</reference>
<dbReference type="InterPro" id="IPR006311">
    <property type="entry name" value="TAT_signal"/>
</dbReference>
<organism evidence="2 3">
    <name type="scientific">Roseomonas gilardii</name>
    <dbReference type="NCBI Taxonomy" id="257708"/>
    <lineage>
        <taxon>Bacteria</taxon>
        <taxon>Pseudomonadati</taxon>
        <taxon>Pseudomonadota</taxon>
        <taxon>Alphaproteobacteria</taxon>
        <taxon>Acetobacterales</taxon>
        <taxon>Roseomonadaceae</taxon>
        <taxon>Roseomonas</taxon>
    </lineage>
</organism>
<name>A0A1L7AAM9_9PROT</name>
<evidence type="ECO:0000313" key="2">
    <source>
        <dbReference type="EMBL" id="APT55770.1"/>
    </source>
</evidence>
<sequence length="449" mass="48734">MTVRRDIPGLTRRRFGAGLLSASAMASAGWIAPAGAASGGAEGQGAQAMAADSLVDSIGVNIHCWPGNSYIEGDRWEKVILPALRDLRIRHARDGIGLDRGVLTRLRQVAQAGIRLTLLSGPEATSSVELSRALDEVGRENIAMLEGVNEPDGWWGGRPGHTPEMAIDHQRILSGIGRARDIPVIASALIQAGNRARFARQAPYAQYGNVHPYPAGRMPETGGWGDNGYGSLRWARDLLVTPLLGAKAPFVATEVGYHNAITQKARSTNPHSGCPESVSAAYEPRLFLYYRRFGVARSFKYELFDQGTDKDDPEQNFGWLRHDGSRKPGFHAMRNLIAAFSDPGPAFAPARLPVNLSGETEGLETALFQKRDGNFLLALWLAKSLWDVHSFTETPVPPQQVRISPGDRISRAAVNRPNEDARFQEASLAGGSITLPVTAQVTLLRLTPR</sequence>
<dbReference type="RefSeq" id="WP_075796741.1">
    <property type="nucleotide sequence ID" value="NZ_CP015583.1"/>
</dbReference>
<evidence type="ECO:0008006" key="4">
    <source>
        <dbReference type="Google" id="ProtNLM"/>
    </source>
</evidence>
<dbReference type="SUPFAM" id="SSF51445">
    <property type="entry name" value="(Trans)glycosidases"/>
    <property type="match status" value="1"/>
</dbReference>
<keyword evidence="1" id="KW-0732">Signal</keyword>
<dbReference type="EMBL" id="CP015583">
    <property type="protein sequence ID" value="APT55770.1"/>
    <property type="molecule type" value="Genomic_DNA"/>
</dbReference>
<accession>A0A1L7AAM9</accession>
<dbReference type="Proteomes" id="UP000185494">
    <property type="component" value="Chromosome 1"/>
</dbReference>
<dbReference type="InterPro" id="IPR017853">
    <property type="entry name" value="GH"/>
</dbReference>
<protein>
    <recommendedName>
        <fullName evidence="4">Beta-xylosidase</fullName>
    </recommendedName>
</protein>
<evidence type="ECO:0000256" key="1">
    <source>
        <dbReference type="SAM" id="SignalP"/>
    </source>
</evidence>
<dbReference type="PROSITE" id="PS51318">
    <property type="entry name" value="TAT"/>
    <property type="match status" value="1"/>
</dbReference>
<gene>
    <name evidence="2" type="ORF">RGI145_00140</name>
</gene>
<proteinExistence type="predicted"/>
<dbReference type="KEGG" id="rgi:RGI145_00140"/>
<feature type="signal peptide" evidence="1">
    <location>
        <begin position="1"/>
        <end position="36"/>
    </location>
</feature>
<dbReference type="eggNOG" id="COG5297">
    <property type="taxonomic scope" value="Bacteria"/>
</dbReference>
<evidence type="ECO:0000313" key="3">
    <source>
        <dbReference type="Proteomes" id="UP000185494"/>
    </source>
</evidence>
<feature type="chain" id="PRO_5012340475" description="Beta-xylosidase" evidence="1">
    <location>
        <begin position="37"/>
        <end position="449"/>
    </location>
</feature>